<evidence type="ECO:0000313" key="2">
    <source>
        <dbReference type="Proteomes" id="UP000038045"/>
    </source>
</evidence>
<feature type="region of interest" description="Disordered" evidence="1">
    <location>
        <begin position="56"/>
        <end position="121"/>
    </location>
</feature>
<sequence>MNNQSNQPSTKKNCNSSPRVPISPAASAWYTTPAWNATGSTRYQQQDNNVEIEADTVTSTPGADRSTQVERSRMGHKRPRAAAVLSSRNSLRSPQAHNIPFSSPTHSPLGSSRFSTPFDMSSDEDITPPIDSSAIRHPRTRHVSISDHNRRLFNSKTNDTADKSGRVLEMKKTSKFNHKNFRRFLLPEEIDSSDIASLSTKRKLRHIGIDTKARDPIFSKYEIYLKRNHAYERLLDDVVDLTRKDKYSLNLMKKMYFCLTDRTFTTPLAFLSSTEKTISLLLTSIGHVTNTCTIKNYRRSLFEFLTFLRIHFMSISDDDFTATSQALDHYKDNIVTETKRAIIKNMQRHRQNKVTIEYNPYPYYSLPLKKLDFSIPKPLTPLTFSKYSLKVGLYVILMNGIRPEMVYKISRENVHKAFNPEDKKYWGLFKYFGKSKNLEETHVIDFDTYETIFKPYLLARAAIIEKHFPEHPTLKIETGPLFFDSKGTRFSNNINELAKPIFKKELDIDMEKLKISLCVWRKSAADVIGYLQFKGVESTAVEDNTELLRNYSSQISKKNYNQRVNITDAMKRWNRLRHAESIYVSEDLVRYNTVENHEDMENIEEVWKT</sequence>
<feature type="compositionally biased region" description="Polar residues" evidence="1">
    <location>
        <begin position="1"/>
        <end position="18"/>
    </location>
</feature>
<feature type="region of interest" description="Disordered" evidence="1">
    <location>
        <begin position="1"/>
        <end position="25"/>
    </location>
</feature>
<feature type="compositionally biased region" description="Polar residues" evidence="1">
    <location>
        <begin position="86"/>
        <end position="119"/>
    </location>
</feature>
<accession>A0A0N5A0X2</accession>
<name>A0A0N5A0X2_PARTI</name>
<dbReference type="WBParaSite" id="PTRK_0001521400.1">
    <property type="protein sequence ID" value="PTRK_0001521400.1"/>
    <property type="gene ID" value="PTRK_0001521400"/>
</dbReference>
<organism evidence="2 3">
    <name type="scientific">Parastrongyloides trichosuri</name>
    <name type="common">Possum-specific nematode worm</name>
    <dbReference type="NCBI Taxonomy" id="131310"/>
    <lineage>
        <taxon>Eukaryota</taxon>
        <taxon>Metazoa</taxon>
        <taxon>Ecdysozoa</taxon>
        <taxon>Nematoda</taxon>
        <taxon>Chromadorea</taxon>
        <taxon>Rhabditida</taxon>
        <taxon>Tylenchina</taxon>
        <taxon>Panagrolaimomorpha</taxon>
        <taxon>Strongyloidoidea</taxon>
        <taxon>Strongyloididae</taxon>
        <taxon>Parastrongyloides</taxon>
    </lineage>
</organism>
<protein>
    <submittedName>
        <fullName evidence="3">Core-binding (CB) domain-containing protein</fullName>
    </submittedName>
</protein>
<dbReference type="AlphaFoldDB" id="A0A0N5A0X2"/>
<dbReference type="Proteomes" id="UP000038045">
    <property type="component" value="Unplaced"/>
</dbReference>
<evidence type="ECO:0000313" key="3">
    <source>
        <dbReference type="WBParaSite" id="PTRK_0001521400.1"/>
    </source>
</evidence>
<dbReference type="STRING" id="131310.A0A0N5A0X2"/>
<proteinExistence type="predicted"/>
<evidence type="ECO:0000256" key="1">
    <source>
        <dbReference type="SAM" id="MobiDB-lite"/>
    </source>
</evidence>
<reference evidence="3" key="1">
    <citation type="submission" date="2017-02" db="UniProtKB">
        <authorList>
            <consortium name="WormBaseParasite"/>
        </authorList>
    </citation>
    <scope>IDENTIFICATION</scope>
</reference>
<keyword evidence="2" id="KW-1185">Reference proteome</keyword>